<dbReference type="EMBL" id="BMAU01021359">
    <property type="protein sequence ID" value="GFY21976.1"/>
    <property type="molecule type" value="Genomic_DNA"/>
</dbReference>
<name>A0A8X6T186_TRICX</name>
<accession>A0A8X6T186</accession>
<evidence type="ECO:0000313" key="2">
    <source>
        <dbReference type="Proteomes" id="UP000887159"/>
    </source>
</evidence>
<proteinExistence type="predicted"/>
<organism evidence="1 2">
    <name type="scientific">Trichonephila clavipes</name>
    <name type="common">Golden silk orbweaver</name>
    <name type="synonym">Nephila clavipes</name>
    <dbReference type="NCBI Taxonomy" id="2585209"/>
    <lineage>
        <taxon>Eukaryota</taxon>
        <taxon>Metazoa</taxon>
        <taxon>Ecdysozoa</taxon>
        <taxon>Arthropoda</taxon>
        <taxon>Chelicerata</taxon>
        <taxon>Arachnida</taxon>
        <taxon>Araneae</taxon>
        <taxon>Araneomorphae</taxon>
        <taxon>Entelegynae</taxon>
        <taxon>Araneoidea</taxon>
        <taxon>Nephilidae</taxon>
        <taxon>Trichonephila</taxon>
    </lineage>
</organism>
<keyword evidence="2" id="KW-1185">Reference proteome</keyword>
<protein>
    <submittedName>
        <fullName evidence="1">Uncharacterized protein</fullName>
    </submittedName>
</protein>
<reference evidence="1" key="1">
    <citation type="submission" date="2020-08" db="EMBL/GenBank/DDBJ databases">
        <title>Multicomponent nature underlies the extraordinary mechanical properties of spider dragline silk.</title>
        <authorList>
            <person name="Kono N."/>
            <person name="Nakamura H."/>
            <person name="Mori M."/>
            <person name="Yoshida Y."/>
            <person name="Ohtoshi R."/>
            <person name="Malay A.D."/>
            <person name="Moran D.A.P."/>
            <person name="Tomita M."/>
            <person name="Numata K."/>
            <person name="Arakawa K."/>
        </authorList>
    </citation>
    <scope>NUCLEOTIDE SEQUENCE</scope>
</reference>
<dbReference type="AlphaFoldDB" id="A0A8X6T186"/>
<comment type="caution">
    <text evidence="1">The sequence shown here is derived from an EMBL/GenBank/DDBJ whole genome shotgun (WGS) entry which is preliminary data.</text>
</comment>
<evidence type="ECO:0000313" key="1">
    <source>
        <dbReference type="EMBL" id="GFY21976.1"/>
    </source>
</evidence>
<gene>
    <name evidence="1" type="ORF">TNCV_3296201</name>
</gene>
<sequence>MFGKNTDFLQSGMFARRLILRLHLTRNHRCEWRIHQWCDEPDGQWNGMTLCLVTNPLLSAASSWLDSSLETPW</sequence>
<dbReference type="Proteomes" id="UP000887159">
    <property type="component" value="Unassembled WGS sequence"/>
</dbReference>